<protein>
    <recommendedName>
        <fullName evidence="2">histidine kinase</fullName>
        <ecNumber evidence="2">2.7.13.3</ecNumber>
    </recommendedName>
</protein>
<keyword evidence="4" id="KW-0808">Transferase</keyword>
<evidence type="ECO:0000256" key="8">
    <source>
        <dbReference type="ARBA" id="ARBA00023012"/>
    </source>
</evidence>
<evidence type="ECO:0000256" key="9">
    <source>
        <dbReference type="SAM" id="MobiDB-lite"/>
    </source>
</evidence>
<dbReference type="PANTHER" id="PTHR24421:SF10">
    <property type="entry name" value="NITRATE_NITRITE SENSOR PROTEIN NARQ"/>
    <property type="match status" value="1"/>
</dbReference>
<dbReference type="Gene3D" id="3.30.565.10">
    <property type="entry name" value="Histidine kinase-like ATPase, C-terminal domain"/>
    <property type="match status" value="1"/>
</dbReference>
<keyword evidence="14" id="KW-1185">Reference proteome</keyword>
<keyword evidence="5" id="KW-0547">Nucleotide-binding</keyword>
<evidence type="ECO:0000256" key="1">
    <source>
        <dbReference type="ARBA" id="ARBA00000085"/>
    </source>
</evidence>
<dbReference type="PANTHER" id="PTHR24421">
    <property type="entry name" value="NITRATE/NITRITE SENSOR PROTEIN NARX-RELATED"/>
    <property type="match status" value="1"/>
</dbReference>
<keyword evidence="10" id="KW-1133">Transmembrane helix</keyword>
<evidence type="ECO:0000256" key="3">
    <source>
        <dbReference type="ARBA" id="ARBA00022553"/>
    </source>
</evidence>
<dbReference type="Pfam" id="PF07730">
    <property type="entry name" value="HisKA_3"/>
    <property type="match status" value="1"/>
</dbReference>
<reference evidence="13 14" key="1">
    <citation type="submission" date="2019-04" db="EMBL/GenBank/DDBJ databases">
        <title>Kribbella sp. NEAU-THZ 27 nov., a novel actinomycete isolated from soil.</title>
        <authorList>
            <person name="Duan L."/>
        </authorList>
    </citation>
    <scope>NUCLEOTIDE SEQUENCE [LARGE SCALE GENOMIC DNA]</scope>
    <source>
        <strain evidence="14">NEAU-THZ27</strain>
    </source>
</reference>
<evidence type="ECO:0000256" key="2">
    <source>
        <dbReference type="ARBA" id="ARBA00012438"/>
    </source>
</evidence>
<dbReference type="InterPro" id="IPR003594">
    <property type="entry name" value="HATPase_dom"/>
</dbReference>
<feature type="transmembrane region" description="Helical" evidence="10">
    <location>
        <begin position="40"/>
        <end position="60"/>
    </location>
</feature>
<keyword evidence="8" id="KW-0902">Two-component regulatory system</keyword>
<dbReference type="InterPro" id="IPR011712">
    <property type="entry name" value="Sig_transdc_His_kin_sub3_dim/P"/>
</dbReference>
<evidence type="ECO:0000313" key="14">
    <source>
        <dbReference type="Proteomes" id="UP000305836"/>
    </source>
</evidence>
<dbReference type="GO" id="GO:0000155">
    <property type="term" value="F:phosphorelay sensor kinase activity"/>
    <property type="evidence" value="ECO:0007669"/>
    <property type="project" value="InterPro"/>
</dbReference>
<comment type="catalytic activity">
    <reaction evidence="1">
        <text>ATP + protein L-histidine = ADP + protein N-phospho-L-histidine.</text>
        <dbReference type="EC" id="2.7.13.3"/>
    </reaction>
</comment>
<dbReference type="GO" id="GO:0005524">
    <property type="term" value="F:ATP binding"/>
    <property type="evidence" value="ECO:0007669"/>
    <property type="project" value="UniProtKB-KW"/>
</dbReference>
<gene>
    <name evidence="13" type="ORF">FDA38_03890</name>
</gene>
<evidence type="ECO:0000256" key="4">
    <source>
        <dbReference type="ARBA" id="ARBA00022679"/>
    </source>
</evidence>
<dbReference type="GO" id="GO:0046983">
    <property type="term" value="F:protein dimerization activity"/>
    <property type="evidence" value="ECO:0007669"/>
    <property type="project" value="InterPro"/>
</dbReference>
<evidence type="ECO:0000256" key="5">
    <source>
        <dbReference type="ARBA" id="ARBA00022741"/>
    </source>
</evidence>
<dbReference type="EC" id="2.7.13.3" evidence="2"/>
<dbReference type="SUPFAM" id="SSF55874">
    <property type="entry name" value="ATPase domain of HSP90 chaperone/DNA topoisomerase II/histidine kinase"/>
    <property type="match status" value="1"/>
</dbReference>
<evidence type="ECO:0000259" key="12">
    <source>
        <dbReference type="Pfam" id="PF07730"/>
    </source>
</evidence>
<dbReference type="GO" id="GO:0016020">
    <property type="term" value="C:membrane"/>
    <property type="evidence" value="ECO:0007669"/>
    <property type="project" value="InterPro"/>
</dbReference>
<dbReference type="EMBL" id="SZPZ01000001">
    <property type="protein sequence ID" value="TKK81972.1"/>
    <property type="molecule type" value="Genomic_DNA"/>
</dbReference>
<dbReference type="CDD" id="cd16917">
    <property type="entry name" value="HATPase_UhpB-NarQ-NarX-like"/>
    <property type="match status" value="1"/>
</dbReference>
<feature type="domain" description="Histidine kinase/HSP90-like ATPase" evidence="11">
    <location>
        <begin position="297"/>
        <end position="384"/>
    </location>
</feature>
<dbReference type="InterPro" id="IPR050482">
    <property type="entry name" value="Sensor_HK_TwoCompSys"/>
</dbReference>
<keyword evidence="10" id="KW-0472">Membrane</keyword>
<dbReference type="RefSeq" id="WP_137252675.1">
    <property type="nucleotide sequence ID" value="NZ_JBHSPQ010000004.1"/>
</dbReference>
<accession>A0A4U3M1D4</accession>
<name>A0A4U3M1D4_9ACTN</name>
<evidence type="ECO:0000256" key="7">
    <source>
        <dbReference type="ARBA" id="ARBA00022840"/>
    </source>
</evidence>
<evidence type="ECO:0000256" key="10">
    <source>
        <dbReference type="SAM" id="Phobius"/>
    </source>
</evidence>
<dbReference type="OrthoDB" id="227596at2"/>
<feature type="domain" description="Signal transduction histidine kinase subgroup 3 dimerisation and phosphoacceptor" evidence="12">
    <location>
        <begin position="185"/>
        <end position="250"/>
    </location>
</feature>
<dbReference type="Gene3D" id="1.20.5.1930">
    <property type="match status" value="1"/>
</dbReference>
<feature type="transmembrane region" description="Helical" evidence="10">
    <location>
        <begin position="12"/>
        <end position="34"/>
    </location>
</feature>
<organism evidence="13 14">
    <name type="scientific">Kribbella jiaozuonensis</name>
    <dbReference type="NCBI Taxonomy" id="2575441"/>
    <lineage>
        <taxon>Bacteria</taxon>
        <taxon>Bacillati</taxon>
        <taxon>Actinomycetota</taxon>
        <taxon>Actinomycetes</taxon>
        <taxon>Propionibacteriales</taxon>
        <taxon>Kribbellaceae</taxon>
        <taxon>Kribbella</taxon>
    </lineage>
</organism>
<dbReference type="InterPro" id="IPR036890">
    <property type="entry name" value="HATPase_C_sf"/>
</dbReference>
<proteinExistence type="predicted"/>
<comment type="caution">
    <text evidence="13">The sequence shown here is derived from an EMBL/GenBank/DDBJ whole genome shotgun (WGS) entry which is preliminary data.</text>
</comment>
<evidence type="ECO:0000256" key="6">
    <source>
        <dbReference type="ARBA" id="ARBA00022777"/>
    </source>
</evidence>
<sequence>MGVVSRWCRDLGIPPVAADCLLAGVILALNLVLLGQRHPGQVAATVSGVVLCTAAAVGMVFRRRAPLVALGLTTAAGVCYAITQQAKSPIGLFMACAAYMVVLRTDHRTRGTSIITVVAVTLVAAAVFTNGELLANLFNGVVVLFGAAIGEATRYRRAYVQELEERALRAERSRDEEAQRRVIEERLRIAHELHDVIAHHIALMNVQAGVAAHVLRSQPDEAEHALALVRSGGRTVLQELTVLLGVLRRSGSPLPTAPTPSLHELDALIRSFTAAGVQVDYHAPDPLEPLPDVLELTAYRVIQESLTNILKHAPGAPAQVRLTQTAGALTVSVHNPAPTQGASTGEVSGHGLVGMRERVAAVGGSLVVGPEPGGGFGVCAVLPTGTGGVGDDSGVAGGRSDVDPEWVSGAGEFSAGSAGRR</sequence>
<dbReference type="Proteomes" id="UP000305836">
    <property type="component" value="Unassembled WGS sequence"/>
</dbReference>
<feature type="region of interest" description="Disordered" evidence="9">
    <location>
        <begin position="390"/>
        <end position="421"/>
    </location>
</feature>
<feature type="transmembrane region" description="Helical" evidence="10">
    <location>
        <begin position="89"/>
        <end position="105"/>
    </location>
</feature>
<feature type="transmembrane region" description="Helical" evidence="10">
    <location>
        <begin position="134"/>
        <end position="153"/>
    </location>
</feature>
<keyword evidence="7" id="KW-0067">ATP-binding</keyword>
<feature type="transmembrane region" description="Helical" evidence="10">
    <location>
        <begin position="112"/>
        <end position="128"/>
    </location>
</feature>
<feature type="compositionally biased region" description="Low complexity" evidence="9">
    <location>
        <begin position="408"/>
        <end position="421"/>
    </location>
</feature>
<dbReference type="AlphaFoldDB" id="A0A4U3M1D4"/>
<dbReference type="Pfam" id="PF02518">
    <property type="entry name" value="HATPase_c"/>
    <property type="match status" value="1"/>
</dbReference>
<evidence type="ECO:0000259" key="11">
    <source>
        <dbReference type="Pfam" id="PF02518"/>
    </source>
</evidence>
<evidence type="ECO:0000313" key="13">
    <source>
        <dbReference type="EMBL" id="TKK81972.1"/>
    </source>
</evidence>
<keyword evidence="10" id="KW-0812">Transmembrane</keyword>
<keyword evidence="6 13" id="KW-0418">Kinase</keyword>
<keyword evidence="3" id="KW-0597">Phosphoprotein</keyword>